<dbReference type="KEGG" id="cac:CA_C0349"/>
<proteinExistence type="predicted"/>
<evidence type="ECO:0000313" key="3">
    <source>
        <dbReference type="Proteomes" id="UP000000814"/>
    </source>
</evidence>
<dbReference type="PATRIC" id="fig|272562.8.peg.543"/>
<reference evidence="2 3" key="1">
    <citation type="journal article" date="2001" name="J. Bacteriol.">
        <title>Genome sequence and comparative analysis of the solvent-producing bacterium Clostridium acetobutylicum.</title>
        <authorList>
            <person name="Nolling J."/>
            <person name="Breton G."/>
            <person name="Omelchenko M.V."/>
            <person name="Makarova K.S."/>
            <person name="Zeng Q."/>
            <person name="Gibson R."/>
            <person name="Lee H.M."/>
            <person name="Dubois J."/>
            <person name="Qiu D."/>
            <person name="Hitti J."/>
            <person name="Wolf Y.I."/>
            <person name="Tatusov R.L."/>
            <person name="Sabathe F."/>
            <person name="Doucette-Stamm L."/>
            <person name="Soucaille P."/>
            <person name="Daly M.J."/>
            <person name="Bennett G.N."/>
            <person name="Koonin E.V."/>
            <person name="Smith D.R."/>
        </authorList>
    </citation>
    <scope>NUCLEOTIDE SEQUENCE [LARGE SCALE GENOMIC DNA]</scope>
    <source>
        <strain evidence="3">ATCC 824 / DSM 792 / JCM 1419 / LMG 5710 / VKM B-1787</strain>
    </source>
</reference>
<evidence type="ECO:0000313" key="2">
    <source>
        <dbReference type="EMBL" id="AAK78329.1"/>
    </source>
</evidence>
<keyword evidence="1" id="KW-0472">Membrane</keyword>
<keyword evidence="1" id="KW-1133">Transmembrane helix</keyword>
<protein>
    <submittedName>
        <fullName evidence="2">Predicted membrane protein</fullName>
    </submittedName>
</protein>
<dbReference type="HOGENOM" id="CLU_2768387_0_0_9"/>
<feature type="transmembrane region" description="Helical" evidence="1">
    <location>
        <begin position="40"/>
        <end position="63"/>
    </location>
</feature>
<dbReference type="RefSeq" id="WP_010963671.1">
    <property type="nucleotide sequence ID" value="NC_003030.1"/>
</dbReference>
<dbReference type="Proteomes" id="UP000000814">
    <property type="component" value="Chromosome"/>
</dbReference>
<dbReference type="AlphaFoldDB" id="Q97M51"/>
<name>Q97M51_CLOAB</name>
<gene>
    <name evidence="2" type="ordered locus">CA_C0349</name>
</gene>
<dbReference type="GeneID" id="44996860"/>
<accession>Q97M51</accession>
<dbReference type="STRING" id="272562.CA_C0349"/>
<dbReference type="PIR" id="F96942">
    <property type="entry name" value="F96942"/>
</dbReference>
<sequence>MKFNLINVIKNIAKSVILGIVVSYIFLLVFSNFINSGDAVGAITCIAVISVQFFCTFIILDAVKSNKMQ</sequence>
<evidence type="ECO:0000256" key="1">
    <source>
        <dbReference type="SAM" id="Phobius"/>
    </source>
</evidence>
<keyword evidence="1" id="KW-0812">Transmembrane</keyword>
<dbReference type="EMBL" id="AE001437">
    <property type="protein sequence ID" value="AAK78329.1"/>
    <property type="molecule type" value="Genomic_DNA"/>
</dbReference>
<keyword evidence="3" id="KW-1185">Reference proteome</keyword>
<feature type="transmembrane region" description="Helical" evidence="1">
    <location>
        <begin position="12"/>
        <end position="34"/>
    </location>
</feature>
<organism evidence="2 3">
    <name type="scientific">Clostridium acetobutylicum (strain ATCC 824 / DSM 792 / JCM 1419 / IAM 19013 / LMG 5710 / NBRC 13948 / NRRL B-527 / VKM B-1787 / 2291 / W)</name>
    <dbReference type="NCBI Taxonomy" id="272562"/>
    <lineage>
        <taxon>Bacteria</taxon>
        <taxon>Bacillati</taxon>
        <taxon>Bacillota</taxon>
        <taxon>Clostridia</taxon>
        <taxon>Eubacteriales</taxon>
        <taxon>Clostridiaceae</taxon>
        <taxon>Clostridium</taxon>
    </lineage>
</organism>